<reference evidence="1" key="1">
    <citation type="submission" date="2022-07" db="EMBL/GenBank/DDBJ databases">
        <authorList>
            <person name="Macas J."/>
            <person name="Novak P."/>
            <person name="Neumann P."/>
        </authorList>
    </citation>
    <scope>NUCLEOTIDE SEQUENCE</scope>
</reference>
<comment type="caution">
    <text evidence="1">The sequence shown here is derived from an EMBL/GenBank/DDBJ whole genome shotgun (WGS) entry which is preliminary data.</text>
</comment>
<dbReference type="AlphaFoldDB" id="A0AAV0CXI2"/>
<gene>
    <name evidence="1" type="ORF">CEPIT_LOCUS9058</name>
</gene>
<accession>A0AAV0CXI2</accession>
<protein>
    <submittedName>
        <fullName evidence="1">Uncharacterized protein</fullName>
    </submittedName>
</protein>
<dbReference type="EMBL" id="CAMAPF010000048">
    <property type="protein sequence ID" value="CAH9084825.1"/>
    <property type="molecule type" value="Genomic_DNA"/>
</dbReference>
<evidence type="ECO:0000313" key="1">
    <source>
        <dbReference type="EMBL" id="CAH9084825.1"/>
    </source>
</evidence>
<name>A0AAV0CXI2_9ASTE</name>
<sequence length="99" mass="11270">MKNLQMISLINIKGRTTFQSTTAIVDLFTETEPTTTIKTSTDLLATLQGTNVPIQEENTPEDFQAQQQAPLPSSFSILTRWINHQNRWDKCRGTFIRIS</sequence>
<evidence type="ECO:0000313" key="2">
    <source>
        <dbReference type="Proteomes" id="UP001152523"/>
    </source>
</evidence>
<keyword evidence="2" id="KW-1185">Reference proteome</keyword>
<dbReference type="Proteomes" id="UP001152523">
    <property type="component" value="Unassembled WGS sequence"/>
</dbReference>
<organism evidence="1 2">
    <name type="scientific">Cuscuta epithymum</name>
    <dbReference type="NCBI Taxonomy" id="186058"/>
    <lineage>
        <taxon>Eukaryota</taxon>
        <taxon>Viridiplantae</taxon>
        <taxon>Streptophyta</taxon>
        <taxon>Embryophyta</taxon>
        <taxon>Tracheophyta</taxon>
        <taxon>Spermatophyta</taxon>
        <taxon>Magnoliopsida</taxon>
        <taxon>eudicotyledons</taxon>
        <taxon>Gunneridae</taxon>
        <taxon>Pentapetalae</taxon>
        <taxon>asterids</taxon>
        <taxon>lamiids</taxon>
        <taxon>Solanales</taxon>
        <taxon>Convolvulaceae</taxon>
        <taxon>Cuscuteae</taxon>
        <taxon>Cuscuta</taxon>
        <taxon>Cuscuta subgen. Cuscuta</taxon>
    </lineage>
</organism>
<proteinExistence type="predicted"/>